<dbReference type="Gene3D" id="3.40.50.720">
    <property type="entry name" value="NAD(P)-binding Rossmann-like Domain"/>
    <property type="match status" value="1"/>
</dbReference>
<feature type="domain" description="Carrier" evidence="3">
    <location>
        <begin position="704"/>
        <end position="782"/>
    </location>
</feature>
<dbReference type="InterPro" id="IPR036736">
    <property type="entry name" value="ACP-like_sf"/>
</dbReference>
<dbReference type="SUPFAM" id="SSF56801">
    <property type="entry name" value="Acetyl-CoA synthetase-like"/>
    <property type="match status" value="1"/>
</dbReference>
<comment type="caution">
    <text evidence="4">The sequence shown here is derived from an EMBL/GenBank/DDBJ whole genome shotgun (WGS) entry which is preliminary data.</text>
</comment>
<dbReference type="SUPFAM" id="SSF47336">
    <property type="entry name" value="ACP-like"/>
    <property type="match status" value="1"/>
</dbReference>
<dbReference type="PANTHER" id="PTHR44845:SF6">
    <property type="entry name" value="BETA-ALANINE-ACTIVATING ENZYME"/>
    <property type="match status" value="1"/>
</dbReference>
<evidence type="ECO:0000256" key="2">
    <source>
        <dbReference type="ARBA" id="ARBA00022553"/>
    </source>
</evidence>
<dbReference type="InterPro" id="IPR020845">
    <property type="entry name" value="AMP-binding_CS"/>
</dbReference>
<gene>
    <name evidence="4" type="ORF">NBRC116591_27300</name>
</gene>
<dbReference type="InterPro" id="IPR006162">
    <property type="entry name" value="Ppantetheine_attach_site"/>
</dbReference>
<reference evidence="4 5" key="1">
    <citation type="submission" date="2024-04" db="EMBL/GenBank/DDBJ databases">
        <title>Draft genome sequence of Sessilibacter corallicola NBRC 116591.</title>
        <authorList>
            <person name="Miyakawa T."/>
            <person name="Kusuya Y."/>
            <person name="Miura T."/>
        </authorList>
    </citation>
    <scope>NUCLEOTIDE SEQUENCE [LARGE SCALE GENOMIC DNA]</scope>
    <source>
        <strain evidence="4 5">KU-00831-HH</strain>
    </source>
</reference>
<dbReference type="Pfam" id="PF00501">
    <property type="entry name" value="AMP-binding"/>
    <property type="match status" value="1"/>
</dbReference>
<dbReference type="Pfam" id="PF07993">
    <property type="entry name" value="NAD_binding_4"/>
    <property type="match status" value="1"/>
</dbReference>
<proteinExistence type="predicted"/>
<evidence type="ECO:0000313" key="4">
    <source>
        <dbReference type="EMBL" id="GAA6168919.1"/>
    </source>
</evidence>
<evidence type="ECO:0000256" key="1">
    <source>
        <dbReference type="ARBA" id="ARBA00022450"/>
    </source>
</evidence>
<dbReference type="PANTHER" id="PTHR44845">
    <property type="entry name" value="CARRIER DOMAIN-CONTAINING PROTEIN"/>
    <property type="match status" value="1"/>
</dbReference>
<dbReference type="InterPro" id="IPR000873">
    <property type="entry name" value="AMP-dep_synth/lig_dom"/>
</dbReference>
<dbReference type="InterPro" id="IPR009081">
    <property type="entry name" value="PP-bd_ACP"/>
</dbReference>
<dbReference type="PROSITE" id="PS00012">
    <property type="entry name" value="PHOSPHOPANTETHEINE"/>
    <property type="match status" value="1"/>
</dbReference>
<name>A0ABQ0AB85_9GAMM</name>
<keyword evidence="5" id="KW-1185">Reference proteome</keyword>
<dbReference type="PROSITE" id="PS50075">
    <property type="entry name" value="CARRIER"/>
    <property type="match status" value="1"/>
</dbReference>
<dbReference type="InterPro" id="IPR045851">
    <property type="entry name" value="AMP-bd_C_sf"/>
</dbReference>
<evidence type="ECO:0000259" key="3">
    <source>
        <dbReference type="PROSITE" id="PS50075"/>
    </source>
</evidence>
<dbReference type="InterPro" id="IPR036291">
    <property type="entry name" value="NAD(P)-bd_dom_sf"/>
</dbReference>
<protein>
    <recommendedName>
        <fullName evidence="3">Carrier domain-containing protein</fullName>
    </recommendedName>
</protein>
<dbReference type="PROSITE" id="PS00455">
    <property type="entry name" value="AMP_BINDING"/>
    <property type="match status" value="1"/>
</dbReference>
<dbReference type="Proteomes" id="UP001465153">
    <property type="component" value="Unassembled WGS sequence"/>
</dbReference>
<dbReference type="RefSeq" id="WP_353303611.1">
    <property type="nucleotide sequence ID" value="NZ_BAABWN010000009.1"/>
</dbReference>
<dbReference type="Gene3D" id="3.40.50.12780">
    <property type="entry name" value="N-terminal domain of ligase-like"/>
    <property type="match status" value="1"/>
</dbReference>
<keyword evidence="2" id="KW-0597">Phosphoprotein</keyword>
<dbReference type="Pfam" id="PF00550">
    <property type="entry name" value="PP-binding"/>
    <property type="match status" value="1"/>
</dbReference>
<dbReference type="Gene3D" id="1.10.1200.10">
    <property type="entry name" value="ACP-like"/>
    <property type="match status" value="1"/>
</dbReference>
<dbReference type="Gene3D" id="3.30.300.30">
    <property type="match status" value="1"/>
</dbReference>
<organism evidence="4 5">
    <name type="scientific">Sessilibacter corallicola</name>
    <dbReference type="NCBI Taxonomy" id="2904075"/>
    <lineage>
        <taxon>Bacteria</taxon>
        <taxon>Pseudomonadati</taxon>
        <taxon>Pseudomonadota</taxon>
        <taxon>Gammaproteobacteria</taxon>
        <taxon>Cellvibrionales</taxon>
        <taxon>Cellvibrionaceae</taxon>
        <taxon>Sessilibacter</taxon>
    </lineage>
</organism>
<keyword evidence="1" id="KW-0596">Phosphopantetheine</keyword>
<dbReference type="InterPro" id="IPR013120">
    <property type="entry name" value="FAR_NAD-bd"/>
</dbReference>
<accession>A0ABQ0AB85</accession>
<evidence type="ECO:0000313" key="5">
    <source>
        <dbReference type="Proteomes" id="UP001465153"/>
    </source>
</evidence>
<dbReference type="InterPro" id="IPR042099">
    <property type="entry name" value="ANL_N_sf"/>
</dbReference>
<dbReference type="EMBL" id="BAABWN010000009">
    <property type="protein sequence ID" value="GAA6168919.1"/>
    <property type="molecule type" value="Genomic_DNA"/>
</dbReference>
<dbReference type="SUPFAM" id="SSF51735">
    <property type="entry name" value="NAD(P)-binding Rossmann-fold domains"/>
    <property type="match status" value="1"/>
</dbReference>
<sequence>MDLSNVLFYQHTPSSSPFSEALSYSDNCSTISLALAAAKAFEQFTGDLPSQLLIRDNTHDSQVSIYLCHWRDHEVSIRKYHGTGNDADIAVNTQYRYPLVIGETTLNEPLSDCANLTLQDGNLRFEFDSSRLLPSGVRIFLDGIRQLILLFKLQSNTSEAGAWVYTINNNGDHDGNCLDYHELQNRLFPYKPGENTTPLFQQLLTAIEANRDKIAIIDNAKNHSFGDLCVEIYFCCQMLRQHNIRAGDAIGVAIDRGRNLFVLMAACAALNLVYVPIDNTLTRTEIQRRIEQIQPKIFFTDDLLSAPVADEVVVISAEFNFCQNKHCHYDDALSSLWQLADSGNSTQQLLSPFTVLFTSGSTGQAKAVVHHQQSFINRFTWMWQQAPFEPHDLLGQRTDIGFGPHLWEYWGPLLQGVAIAVIERAVFSDPSALANCVYQHQITRLSFVPSQLKYIFASLDSAQVSEKLTSLSLLSFAGEPLSITDYNHLKCLMPNTTFFSDFGTTETNTLFFERLHFKTPNSAQLNRLGQPNPTVDIRIVDNDGNACAPFQPGFLSVRGESLALGYLNKGIVPLAQAADYYPTGDRVFFDDAGFIVNLGRNDDQIKTRGIRINLSGLSTRLSQLLPTVEFRLLIRETQSQEKQIFFVYSGSQYTPIDLQRITSQKLPLNQRPTFFYQADYLPLLPNGKLDRQSILTSIQQQDNDLGNTLSDQLLKTFRQLTELPLSHELAMHSDFAELGIHSLQMVELLSQINTQFNLELSPTDLLENTDFKSLLSLIEQQTENTPNLNNSNKVNASVQKTQLQVRSDLEALSKTITKRKHSKEIHKNRSKIALVTGSTGFLGPFLIEDLLSKNFDKIYCFVRAENTISAQLKFTANAARYQLSNLTENRGITFIPLSHDCELEPHLLNTLSELTHIYHTAADVNHLVDYSALSDGNNKLWQLIINIINHSEVESLLFTSSIAACRSSSGETHSPETLHDQPEEISSGYGVSKWLGEQICHNIHQCTGISTSIIRAGEITAHNDTGTGRTDDIIHNLLILFTLVGVCPSRNNLENLFFDAVPINVATKFITQSSSRTTFAVSHLLPYEALSLADTLQFLGVTSDNNLSRNSWFEKIHQAAEHHKNNLLSGISLFTDSSRGKPLWFDYFLKISLNRNSSLNDIAFSSHSFQSVKQRADVMRARKCASSESVTTENPCD</sequence>